<evidence type="ECO:0000313" key="3">
    <source>
        <dbReference type="EMBL" id="KUJ06141.1"/>
    </source>
</evidence>
<dbReference type="AlphaFoldDB" id="A0A132B1F8"/>
<reference evidence="3 4" key="1">
    <citation type="submission" date="2015-10" db="EMBL/GenBank/DDBJ databases">
        <title>Full genome of DAOMC 229536 Phialocephala scopiformis, a fungal endophyte of spruce producing the potent anti-insectan compound rugulosin.</title>
        <authorList>
            <consortium name="DOE Joint Genome Institute"/>
            <person name="Walker A.K."/>
            <person name="Frasz S.L."/>
            <person name="Seifert K.A."/>
            <person name="Miller J.D."/>
            <person name="Mondo S.J."/>
            <person name="Labutti K."/>
            <person name="Lipzen A."/>
            <person name="Dockter R."/>
            <person name="Kennedy M."/>
            <person name="Grigoriev I.V."/>
            <person name="Spatafora J.W."/>
        </authorList>
    </citation>
    <scope>NUCLEOTIDE SEQUENCE [LARGE SCALE GENOMIC DNA]</scope>
    <source>
        <strain evidence="3 4">CBS 120377</strain>
    </source>
</reference>
<organism evidence="3 4">
    <name type="scientific">Mollisia scopiformis</name>
    <name type="common">Conifer needle endophyte fungus</name>
    <name type="synonym">Phialocephala scopiformis</name>
    <dbReference type="NCBI Taxonomy" id="149040"/>
    <lineage>
        <taxon>Eukaryota</taxon>
        <taxon>Fungi</taxon>
        <taxon>Dikarya</taxon>
        <taxon>Ascomycota</taxon>
        <taxon>Pezizomycotina</taxon>
        <taxon>Leotiomycetes</taxon>
        <taxon>Helotiales</taxon>
        <taxon>Mollisiaceae</taxon>
        <taxon>Mollisia</taxon>
    </lineage>
</organism>
<feature type="region of interest" description="Disordered" evidence="1">
    <location>
        <begin position="51"/>
        <end position="70"/>
    </location>
</feature>
<accession>A0A132B1F8</accession>
<dbReference type="RefSeq" id="XP_018060496.1">
    <property type="nucleotide sequence ID" value="XM_018221021.1"/>
</dbReference>
<feature type="region of interest" description="Disordered" evidence="1">
    <location>
        <begin position="1"/>
        <end position="21"/>
    </location>
</feature>
<dbReference type="GeneID" id="28830747"/>
<name>A0A132B1F8_MOLSC</name>
<evidence type="ECO:0000256" key="2">
    <source>
        <dbReference type="SAM" id="Phobius"/>
    </source>
</evidence>
<keyword evidence="2" id="KW-1133">Transmembrane helix</keyword>
<dbReference type="KEGG" id="psco:LY89DRAFT_744092"/>
<evidence type="ECO:0000256" key="1">
    <source>
        <dbReference type="SAM" id="MobiDB-lite"/>
    </source>
</evidence>
<keyword evidence="2" id="KW-0812">Transmembrane</keyword>
<gene>
    <name evidence="3" type="ORF">LY89DRAFT_744092</name>
</gene>
<proteinExistence type="predicted"/>
<dbReference type="InParanoid" id="A0A132B1F8"/>
<feature type="transmembrane region" description="Helical" evidence="2">
    <location>
        <begin position="110"/>
        <end position="130"/>
    </location>
</feature>
<keyword evidence="4" id="KW-1185">Reference proteome</keyword>
<dbReference type="EMBL" id="KQ947461">
    <property type="protein sequence ID" value="KUJ06141.1"/>
    <property type="molecule type" value="Genomic_DNA"/>
</dbReference>
<protein>
    <submittedName>
        <fullName evidence="3">Uncharacterized protein</fullName>
    </submittedName>
</protein>
<dbReference type="Proteomes" id="UP000070700">
    <property type="component" value="Unassembled WGS sequence"/>
</dbReference>
<keyword evidence="2" id="KW-0472">Membrane</keyword>
<sequence>MSSSQEKQTKSLRARVEAEAEVKAGVDNNPSFSFEPEFLENRNDQFEHHTARFSNNSATNPAFDDNTENEDEITAKQVMDVFMEVQREERERGERNQERVQRNQEHVQRIFLLFIFLLFFVILLLLLILLRWERYAGYRY</sequence>
<evidence type="ECO:0000313" key="4">
    <source>
        <dbReference type="Proteomes" id="UP000070700"/>
    </source>
</evidence>